<keyword evidence="2" id="KW-1003">Cell membrane</keyword>
<comment type="subcellular location">
    <subcellularLocation>
        <location evidence="1">Cell membrane</location>
    </subcellularLocation>
</comment>
<protein>
    <submittedName>
        <fullName evidence="8">Flagellar biosynthetic protein FliZ</fullName>
    </submittedName>
</protein>
<evidence type="ECO:0000256" key="2">
    <source>
        <dbReference type="ARBA" id="ARBA00022475"/>
    </source>
</evidence>
<evidence type="ECO:0000256" key="5">
    <source>
        <dbReference type="ARBA" id="ARBA00023136"/>
    </source>
</evidence>
<evidence type="ECO:0000313" key="8">
    <source>
        <dbReference type="EMBL" id="SPT99864.1"/>
    </source>
</evidence>
<feature type="chain" id="PRO_5015992100" evidence="7">
    <location>
        <begin position="32"/>
        <end position="227"/>
    </location>
</feature>
<keyword evidence="4 6" id="KW-1133">Transmembrane helix</keyword>
<dbReference type="STRING" id="1421.A2J09_01450"/>
<keyword evidence="5 6" id="KW-0472">Membrane</keyword>
<dbReference type="RefSeq" id="WP_009371154.1">
    <property type="nucleotide sequence ID" value="NZ_CP061203.1"/>
</dbReference>
<dbReference type="GO" id="GO:0044781">
    <property type="term" value="P:bacterial-type flagellum organization"/>
    <property type="evidence" value="ECO:0007669"/>
    <property type="project" value="InterPro"/>
</dbReference>
<dbReference type="AlphaFoldDB" id="A0A2X0XL85"/>
<evidence type="ECO:0000313" key="9">
    <source>
        <dbReference type="Proteomes" id="UP000251431"/>
    </source>
</evidence>
<reference evidence="8 9" key="1">
    <citation type="submission" date="2018-06" db="EMBL/GenBank/DDBJ databases">
        <authorList>
            <consortium name="Pathogen Informatics"/>
            <person name="Doyle S."/>
        </authorList>
    </citation>
    <scope>NUCLEOTIDE SEQUENCE [LARGE SCALE GENOMIC DNA]</scope>
    <source>
        <strain evidence="8 9">NCTC7582</strain>
    </source>
</reference>
<evidence type="ECO:0000256" key="7">
    <source>
        <dbReference type="SAM" id="SignalP"/>
    </source>
</evidence>
<name>A0A2X0XL85_9BACI</name>
<keyword evidence="3 6" id="KW-0812">Transmembrane</keyword>
<dbReference type="InterPro" id="IPR022781">
    <property type="entry name" value="Flagellar_biosynth_FliO"/>
</dbReference>
<evidence type="ECO:0000256" key="4">
    <source>
        <dbReference type="ARBA" id="ARBA00022989"/>
    </source>
</evidence>
<proteinExistence type="predicted"/>
<dbReference type="EMBL" id="UAQE01000001">
    <property type="protein sequence ID" value="SPT99864.1"/>
    <property type="molecule type" value="Genomic_DNA"/>
</dbReference>
<evidence type="ECO:0000256" key="3">
    <source>
        <dbReference type="ARBA" id="ARBA00022692"/>
    </source>
</evidence>
<evidence type="ECO:0000256" key="6">
    <source>
        <dbReference type="SAM" id="Phobius"/>
    </source>
</evidence>
<evidence type="ECO:0000256" key="1">
    <source>
        <dbReference type="ARBA" id="ARBA00004236"/>
    </source>
</evidence>
<keyword evidence="8" id="KW-0966">Cell projection</keyword>
<sequence>MKMLKSFRLTMIFAFLVSFLFLYPTPTSVYADADTNSVTDCIKDPEACNGDTTDPAAKQETTVTAAGDISAWEYIKMVLALIFVVALFYGLMKFLNKRNLNFQRNQMVQNLGGLSLGAQKSVQLLQVGKTLYLVGVGEDVQLLREITDPEEVEALLALYNERQEFAATSPYIAEVFSKFKRKDSAKVQNEQQKQDSFGNLFEKKLSEIKQERSDEIERWKQKEKDGK</sequence>
<dbReference type="Proteomes" id="UP000251431">
    <property type="component" value="Unassembled WGS sequence"/>
</dbReference>
<organism evidence="8 9">
    <name type="scientific">Lysinibacillus capsici</name>
    <dbReference type="NCBI Taxonomy" id="2115968"/>
    <lineage>
        <taxon>Bacteria</taxon>
        <taxon>Bacillati</taxon>
        <taxon>Bacillota</taxon>
        <taxon>Bacilli</taxon>
        <taxon>Bacillales</taxon>
        <taxon>Bacillaceae</taxon>
        <taxon>Lysinibacillus</taxon>
    </lineage>
</organism>
<feature type="signal peptide" evidence="7">
    <location>
        <begin position="1"/>
        <end position="31"/>
    </location>
</feature>
<feature type="transmembrane region" description="Helical" evidence="6">
    <location>
        <begin position="74"/>
        <end position="95"/>
    </location>
</feature>
<dbReference type="GO" id="GO:0016020">
    <property type="term" value="C:membrane"/>
    <property type="evidence" value="ECO:0007669"/>
    <property type="project" value="InterPro"/>
</dbReference>
<gene>
    <name evidence="8" type="primary">fliZ</name>
    <name evidence="8" type="ORF">NCTC7582_02743</name>
</gene>
<keyword evidence="7" id="KW-0732">Signal</keyword>
<dbReference type="Pfam" id="PF04347">
    <property type="entry name" value="FliO"/>
    <property type="match status" value="1"/>
</dbReference>
<keyword evidence="8" id="KW-0969">Cilium</keyword>
<accession>A0A2X0XL85</accession>
<keyword evidence="8" id="KW-0282">Flagellum</keyword>